<dbReference type="AlphaFoldDB" id="A0A819UG55"/>
<dbReference type="EMBL" id="CAJOBO010000012">
    <property type="protein sequence ID" value="CAF4094540.1"/>
    <property type="molecule type" value="Genomic_DNA"/>
</dbReference>
<dbReference type="Proteomes" id="UP000663851">
    <property type="component" value="Unassembled WGS sequence"/>
</dbReference>
<sequence>MLTQILLAFSLISISYSQTNCRTTAWWVLMPFPKTMLQPFLDHSKEILSFNSSNPLASFMKNDEHPVYFEFNQQNQCEQSSLPPWLANLTEQTFVEFKLEIPYLIRQNKTVMLKPLVYQNSALDVGATHLVYGLPSYLATMHADFDNNKYSISYKQGLVEVSFEPLTPSLLPFGSPETTNFSSFVDANISPWLAFSPVSIFSHTKCASNLYKFSQPAHIRPVKMTLNIRGDIFQSIPSGIYTNIGDRPLGAWQIDVQTTITSTYQCP</sequence>
<dbReference type="Proteomes" id="UP000663833">
    <property type="component" value="Unassembled WGS sequence"/>
</dbReference>
<dbReference type="EMBL" id="CAJNYD010001912">
    <property type="protein sequence ID" value="CAF3381255.1"/>
    <property type="molecule type" value="Genomic_DNA"/>
</dbReference>
<accession>A0A819UG55</accession>
<organism evidence="3 4">
    <name type="scientific">Rotaria socialis</name>
    <dbReference type="NCBI Taxonomy" id="392032"/>
    <lineage>
        <taxon>Eukaryota</taxon>
        <taxon>Metazoa</taxon>
        <taxon>Spiralia</taxon>
        <taxon>Gnathifera</taxon>
        <taxon>Rotifera</taxon>
        <taxon>Eurotatoria</taxon>
        <taxon>Bdelloidea</taxon>
        <taxon>Philodinida</taxon>
        <taxon>Philodinidae</taxon>
        <taxon>Rotaria</taxon>
    </lineage>
</organism>
<protein>
    <submittedName>
        <fullName evidence="3">Uncharacterized protein</fullName>
    </submittedName>
</protein>
<evidence type="ECO:0000313" key="4">
    <source>
        <dbReference type="Proteomes" id="UP000663851"/>
    </source>
</evidence>
<reference evidence="3" key="1">
    <citation type="submission" date="2021-02" db="EMBL/GenBank/DDBJ databases">
        <authorList>
            <person name="Nowell W R."/>
        </authorList>
    </citation>
    <scope>NUCLEOTIDE SEQUENCE</scope>
</reference>
<evidence type="ECO:0000313" key="2">
    <source>
        <dbReference type="EMBL" id="CAF3381255.1"/>
    </source>
</evidence>
<name>A0A819UG55_9BILA</name>
<evidence type="ECO:0000256" key="1">
    <source>
        <dbReference type="SAM" id="SignalP"/>
    </source>
</evidence>
<evidence type="ECO:0000313" key="3">
    <source>
        <dbReference type="EMBL" id="CAF4094540.1"/>
    </source>
</evidence>
<feature type="chain" id="PRO_5044132570" evidence="1">
    <location>
        <begin position="18"/>
        <end position="267"/>
    </location>
</feature>
<keyword evidence="1" id="KW-0732">Signal</keyword>
<feature type="signal peptide" evidence="1">
    <location>
        <begin position="1"/>
        <end position="17"/>
    </location>
</feature>
<comment type="caution">
    <text evidence="3">The sequence shown here is derived from an EMBL/GenBank/DDBJ whole genome shotgun (WGS) entry which is preliminary data.</text>
</comment>
<proteinExistence type="predicted"/>
<gene>
    <name evidence="3" type="ORF">HFQ381_LOCUS547</name>
    <name evidence="2" type="ORF">LUA448_LOCUS15790</name>
</gene>